<evidence type="ECO:0000313" key="2">
    <source>
        <dbReference type="Proteomes" id="UP000180235"/>
    </source>
</evidence>
<dbReference type="OrthoDB" id="474751at2"/>
<organism evidence="1 2">
    <name type="scientific">Gloeomargarita lithophora Alchichica-D10</name>
    <dbReference type="NCBI Taxonomy" id="1188229"/>
    <lineage>
        <taxon>Bacteria</taxon>
        <taxon>Bacillati</taxon>
        <taxon>Cyanobacteriota</taxon>
        <taxon>Cyanophyceae</taxon>
        <taxon>Gloeomargaritales</taxon>
        <taxon>Gloeomargaritaceae</taxon>
        <taxon>Gloeomargarita</taxon>
    </lineage>
</organism>
<name>A0A1J0AC63_9CYAN</name>
<dbReference type="GO" id="GO:0016787">
    <property type="term" value="F:hydrolase activity"/>
    <property type="evidence" value="ECO:0007669"/>
    <property type="project" value="UniProtKB-KW"/>
</dbReference>
<dbReference type="Proteomes" id="UP000180235">
    <property type="component" value="Chromosome"/>
</dbReference>
<dbReference type="STRING" id="1188229.GlitD10_1194"/>
<dbReference type="AlphaFoldDB" id="A0A1J0AC63"/>
<evidence type="ECO:0000313" key="1">
    <source>
        <dbReference type="EMBL" id="APB33514.1"/>
    </source>
</evidence>
<dbReference type="KEGG" id="glt:GlitD10_1194"/>
<dbReference type="GO" id="GO:0003678">
    <property type="term" value="F:DNA helicase activity"/>
    <property type="evidence" value="ECO:0007669"/>
    <property type="project" value="UniProtKB-EC"/>
</dbReference>
<sequence length="475" mass="53782">MNIVHCTRMLEVEVHQRLRSLLRTEGIPPWPHHLTLARLVTRALRLGPSAVMEIGGLAGVQGHYRVGYLAAALLWPGAVVLVAPADIQRRWLQVELPRLRVWLQVDKPLYREQAPAGCTDGLLLLTPQRWLQELLTPASPLAQLPTLIDGLDDLEQWAETVLTQSRSPQDWDEWVWAQPPCAELIRETQIALTHSLLSHPPNPYEQWLLSETEQNWLQAVWPPPSPPGWVRWATLERHLAQFTLHCSPLWALAELASHWPQRPWVGLGLALGHLSLPGVTRFRFAPHPRDEVLHLYAPAHLPPPNHAGFYQAICQELHRLLPLAQGLVVILVEEQPLQTQLTVALAAEFGSRVQRERTALEENGILVTGWRFWQSHQERLPAPSLLVIPLLPIPPREQPLVTARIDSLRHQGRDWFREYLLPHTLAQLQRTVAPLRGGRVALLDSRVCHRSYGAQILTALEPVIRYSRLAAFGSG</sequence>
<keyword evidence="1" id="KW-0067">ATP-binding</keyword>
<dbReference type="EC" id="3.6.4.12" evidence="1"/>
<keyword evidence="2" id="KW-1185">Reference proteome</keyword>
<keyword evidence="1" id="KW-0547">Nucleotide-binding</keyword>
<protein>
    <submittedName>
        <fullName evidence="1">Rad3-related DNA helicase</fullName>
        <ecNumber evidence="1">3.6.4.12</ecNumber>
    </submittedName>
</protein>
<dbReference type="EMBL" id="CP017675">
    <property type="protein sequence ID" value="APB33514.1"/>
    <property type="molecule type" value="Genomic_DNA"/>
</dbReference>
<reference evidence="1 2" key="1">
    <citation type="submission" date="2016-10" db="EMBL/GenBank/DDBJ databases">
        <title>Description of Gloeomargarita lithophora gen. nov., sp. nov., a thylakoid-bearing basal-branching cyanobacterium with intracellular carbonates, and proposal for Gloeomargaritales ord. nov.</title>
        <authorList>
            <person name="Moreira D."/>
            <person name="Tavera R."/>
            <person name="Benzerara K."/>
            <person name="Skouri-Panet F."/>
            <person name="Couradeau E."/>
            <person name="Gerard E."/>
            <person name="Loussert C."/>
            <person name="Novelo E."/>
            <person name="Zivanovic Y."/>
            <person name="Lopez-Garcia P."/>
        </authorList>
    </citation>
    <scope>NUCLEOTIDE SEQUENCE [LARGE SCALE GENOMIC DNA]</scope>
    <source>
        <strain evidence="1 2">D10</strain>
    </source>
</reference>
<gene>
    <name evidence="1" type="primary">dinG</name>
    <name evidence="1" type="ORF">GlitD10_1194</name>
</gene>
<proteinExistence type="predicted"/>
<keyword evidence="1" id="KW-0378">Hydrolase</keyword>
<accession>A0A1J0AC63</accession>
<dbReference type="RefSeq" id="WP_157776190.1">
    <property type="nucleotide sequence ID" value="NZ_CP017675.1"/>
</dbReference>
<keyword evidence="1" id="KW-0347">Helicase</keyword>